<reference evidence="3 4" key="1">
    <citation type="journal article" date="2024" name="IMA Fungus">
        <title>IMA Genome - F19 : A genome assembly and annotation guide to empower mycologists, including annotated draft genome sequences of Ceratocystis pirilliformis, Diaporthe australafricana, Fusarium ophioides, Paecilomyces lecythidis, and Sporothrix stenoceras.</title>
        <authorList>
            <person name="Aylward J."/>
            <person name="Wilson A.M."/>
            <person name="Visagie C.M."/>
            <person name="Spraker J."/>
            <person name="Barnes I."/>
            <person name="Buitendag C."/>
            <person name="Ceriani C."/>
            <person name="Del Mar Angel L."/>
            <person name="du Plessis D."/>
            <person name="Fuchs T."/>
            <person name="Gasser K."/>
            <person name="Kramer D."/>
            <person name="Li W."/>
            <person name="Munsamy K."/>
            <person name="Piso A."/>
            <person name="Price J.L."/>
            <person name="Sonnekus B."/>
            <person name="Thomas C."/>
            <person name="van der Nest A."/>
            <person name="van Dijk A."/>
            <person name="van Heerden A."/>
            <person name="van Vuuren N."/>
            <person name="Yilmaz N."/>
            <person name="Duong T.A."/>
            <person name="van der Merwe N.A."/>
            <person name="Wingfield M.J."/>
            <person name="Wingfield B.D."/>
        </authorList>
    </citation>
    <scope>NUCLEOTIDE SEQUENCE [LARGE SCALE GENOMIC DNA]</scope>
    <source>
        <strain evidence="3 4">CMW 5346</strain>
    </source>
</reference>
<dbReference type="SUPFAM" id="SSF49785">
    <property type="entry name" value="Galactose-binding domain-like"/>
    <property type="match status" value="1"/>
</dbReference>
<dbReference type="Gene3D" id="2.60.120.260">
    <property type="entry name" value="Galactose-binding domain-like"/>
    <property type="match status" value="1"/>
</dbReference>
<accession>A0ABR3YUE7</accession>
<dbReference type="Proteomes" id="UP001583186">
    <property type="component" value="Unassembled WGS sequence"/>
</dbReference>
<feature type="chain" id="PRO_5047129252" description="F5/8 type C domain-containing protein" evidence="1">
    <location>
        <begin position="19"/>
        <end position="764"/>
    </location>
</feature>
<dbReference type="EMBL" id="JAWCUI010000048">
    <property type="protein sequence ID" value="KAL1891996.1"/>
    <property type="molecule type" value="Genomic_DNA"/>
</dbReference>
<dbReference type="PROSITE" id="PS50022">
    <property type="entry name" value="FA58C_3"/>
    <property type="match status" value="1"/>
</dbReference>
<sequence>MVTYKWLAFVAAGRLAAAWGTDTEDITYILPIYEGALANDSRTNDLAILNGMKSMLGVGGANTKLGFSFSSWCLSRDVSSAANNFTFDPTNLNYVLGLAVDLDLPILVHANNGRWADCCTSNSDGGWNDALLDQIAAQPDTTMQNSAGDSLYGHDYGSNYFSFSRYNDYYRSYKRRNLQASMSTIAAWAADHPTLFAGISLDSETLYANDAADYNPLIVQEWKEWMQNTGLYGAGAAYFGQGRVPAFTSIDDFNTATGQSFASWDDVTPPAPLSQGNPFTEEWQRWRVQAIVHTTSDETSWIVEAGIPRNLIYGHQTPELEYYNFGDDLTTATAAFGAGGYTAYGRAPLDFQSIDTPLRADGTNNFGLFELNPLSTDNTFSYDTLTTLWSDGAKILCPNAFENVTAKDQYSLFDSPTTGDTWGNNINAFLSAYANTARLQQPPGWNPGNKVFDLYDSFSDATESGPDNHIAANGSSGGVAVKTVYEAVGGVITYSIDLPSVSDGQRLNFYAAVGIKDGAGSGGGTATFQAAINGDSLLLGNGIIIPPTYWTWKHWLPVMADITAWAGQTVTFTLSTTGNDYYGWTQWGSPAIYQTPNGASGGDTSSSNLALDKVVSASSNDKSAPGGGWGTAYLTDGNVRGDSASNGWSSVSHDSSSATEWVQVDLGSSQTVGKVVLHPRSDITTAAGTGFPVAFDISGSTDGTTWTTLSSQPSYGASIKAGRGEVITFESANVRYVRLTATELSGVGGESGYRVQFAELEVYA</sequence>
<protein>
    <recommendedName>
        <fullName evidence="2">F5/8 type C domain-containing protein</fullName>
    </recommendedName>
</protein>
<dbReference type="Gene3D" id="3.20.20.80">
    <property type="entry name" value="Glycosidases"/>
    <property type="match status" value="1"/>
</dbReference>
<gene>
    <name evidence="3" type="ORF">Sste5346_007340</name>
</gene>
<evidence type="ECO:0000313" key="3">
    <source>
        <dbReference type="EMBL" id="KAL1891996.1"/>
    </source>
</evidence>
<name>A0ABR3YUE7_9PEZI</name>
<keyword evidence="4" id="KW-1185">Reference proteome</keyword>
<evidence type="ECO:0000256" key="1">
    <source>
        <dbReference type="SAM" id="SignalP"/>
    </source>
</evidence>
<comment type="caution">
    <text evidence="3">The sequence shown here is derived from an EMBL/GenBank/DDBJ whole genome shotgun (WGS) entry which is preliminary data.</text>
</comment>
<feature type="signal peptide" evidence="1">
    <location>
        <begin position="1"/>
        <end position="18"/>
    </location>
</feature>
<evidence type="ECO:0000259" key="2">
    <source>
        <dbReference type="PROSITE" id="PS50022"/>
    </source>
</evidence>
<dbReference type="InterPro" id="IPR000421">
    <property type="entry name" value="FA58C"/>
</dbReference>
<evidence type="ECO:0000313" key="4">
    <source>
        <dbReference type="Proteomes" id="UP001583186"/>
    </source>
</evidence>
<feature type="domain" description="F5/8 type C" evidence="2">
    <location>
        <begin position="597"/>
        <end position="764"/>
    </location>
</feature>
<keyword evidence="1" id="KW-0732">Signal</keyword>
<organism evidence="3 4">
    <name type="scientific">Sporothrix stenoceras</name>
    <dbReference type="NCBI Taxonomy" id="5173"/>
    <lineage>
        <taxon>Eukaryota</taxon>
        <taxon>Fungi</taxon>
        <taxon>Dikarya</taxon>
        <taxon>Ascomycota</taxon>
        <taxon>Pezizomycotina</taxon>
        <taxon>Sordariomycetes</taxon>
        <taxon>Sordariomycetidae</taxon>
        <taxon>Ophiostomatales</taxon>
        <taxon>Ophiostomataceae</taxon>
        <taxon>Sporothrix</taxon>
    </lineage>
</organism>
<proteinExistence type="predicted"/>
<dbReference type="Pfam" id="PF00754">
    <property type="entry name" value="F5_F8_type_C"/>
    <property type="match status" value="1"/>
</dbReference>
<dbReference type="InterPro" id="IPR008979">
    <property type="entry name" value="Galactose-bd-like_sf"/>
</dbReference>